<accession>A0A518EWI2</accession>
<dbReference type="EMBL" id="CP036434">
    <property type="protein sequence ID" value="QDV08430.1"/>
    <property type="molecule type" value="Genomic_DNA"/>
</dbReference>
<dbReference type="Proteomes" id="UP000320390">
    <property type="component" value="Chromosome"/>
</dbReference>
<name>A0A518EWI2_9BACT</name>
<protein>
    <submittedName>
        <fullName evidence="1">Uncharacterized protein</fullName>
    </submittedName>
</protein>
<dbReference type="AlphaFoldDB" id="A0A518EWI2"/>
<evidence type="ECO:0000313" key="1">
    <source>
        <dbReference type="EMBL" id="QDV08430.1"/>
    </source>
</evidence>
<proteinExistence type="predicted"/>
<keyword evidence="2" id="KW-1185">Reference proteome</keyword>
<evidence type="ECO:0000313" key="2">
    <source>
        <dbReference type="Proteomes" id="UP000320390"/>
    </source>
</evidence>
<reference evidence="1 2" key="1">
    <citation type="submission" date="2019-02" db="EMBL/GenBank/DDBJ databases">
        <title>Deep-cultivation of Planctomycetes and their phenomic and genomic characterization uncovers novel biology.</title>
        <authorList>
            <person name="Wiegand S."/>
            <person name="Jogler M."/>
            <person name="Boedeker C."/>
            <person name="Pinto D."/>
            <person name="Vollmers J."/>
            <person name="Rivas-Marin E."/>
            <person name="Kohn T."/>
            <person name="Peeters S.H."/>
            <person name="Heuer A."/>
            <person name="Rast P."/>
            <person name="Oberbeckmann S."/>
            <person name="Bunk B."/>
            <person name="Jeske O."/>
            <person name="Meyerdierks A."/>
            <person name="Storesund J.E."/>
            <person name="Kallscheuer N."/>
            <person name="Luecker S."/>
            <person name="Lage O.M."/>
            <person name="Pohl T."/>
            <person name="Merkel B.J."/>
            <person name="Hornburger P."/>
            <person name="Mueller R.-W."/>
            <person name="Bruemmer F."/>
            <person name="Labrenz M."/>
            <person name="Spormann A.M."/>
            <person name="Op den Camp H."/>
            <person name="Overmann J."/>
            <person name="Amann R."/>
            <person name="Jetten M.S.M."/>
            <person name="Mascher T."/>
            <person name="Medema M.H."/>
            <person name="Devos D.P."/>
            <person name="Kaster A.-K."/>
            <person name="Ovreas L."/>
            <person name="Rohde M."/>
            <person name="Galperin M.Y."/>
            <person name="Jogler C."/>
        </authorList>
    </citation>
    <scope>NUCLEOTIDE SEQUENCE [LARGE SCALE GENOMIC DNA]</scope>
    <source>
        <strain evidence="1 2">Poly30</strain>
    </source>
</reference>
<gene>
    <name evidence="1" type="ORF">Poly30_39730</name>
</gene>
<sequence length="31" mass="3245">MKAAGLPTRPDMLYPHLTFALALGMTGSSVP</sequence>
<organism evidence="1 2">
    <name type="scientific">Saltatorellus ferox</name>
    <dbReference type="NCBI Taxonomy" id="2528018"/>
    <lineage>
        <taxon>Bacteria</taxon>
        <taxon>Pseudomonadati</taxon>
        <taxon>Planctomycetota</taxon>
        <taxon>Planctomycetia</taxon>
        <taxon>Planctomycetia incertae sedis</taxon>
        <taxon>Saltatorellus</taxon>
    </lineage>
</organism>